<keyword evidence="3" id="KW-0479">Metal-binding</keyword>
<evidence type="ECO:0000256" key="5">
    <source>
        <dbReference type="ARBA" id="ARBA00022833"/>
    </source>
</evidence>
<dbReference type="PANTHER" id="PTHR45962:SF1">
    <property type="entry name" value="N-FATTY-ACYL-AMINO ACID SYNTHASE_HYDROLASE PM20D1"/>
    <property type="match status" value="1"/>
</dbReference>
<evidence type="ECO:0000313" key="9">
    <source>
        <dbReference type="Proteomes" id="UP000315891"/>
    </source>
</evidence>
<dbReference type="NCBIfam" id="NF006596">
    <property type="entry name" value="PRK09133.1"/>
    <property type="match status" value="1"/>
</dbReference>
<feature type="signal peptide" evidence="6">
    <location>
        <begin position="1"/>
        <end position="20"/>
    </location>
</feature>
<organism evidence="8 9">
    <name type="scientific">Pseudoluteimonas lycopersici</name>
    <dbReference type="NCBI Taxonomy" id="1324796"/>
    <lineage>
        <taxon>Bacteria</taxon>
        <taxon>Pseudomonadati</taxon>
        <taxon>Pseudomonadota</taxon>
        <taxon>Gammaproteobacteria</taxon>
        <taxon>Lysobacterales</taxon>
        <taxon>Lysobacteraceae</taxon>
        <taxon>Pseudoluteimonas</taxon>
    </lineage>
</organism>
<comment type="similarity">
    <text evidence="1">Belongs to the peptidase M20A family.</text>
</comment>
<accession>A0A516V3I4</accession>
<dbReference type="Proteomes" id="UP000315891">
    <property type="component" value="Chromosome"/>
</dbReference>
<dbReference type="Gene3D" id="3.30.70.360">
    <property type="match status" value="1"/>
</dbReference>
<proteinExistence type="inferred from homology"/>
<keyword evidence="9" id="KW-1185">Reference proteome</keyword>
<dbReference type="InterPro" id="IPR011650">
    <property type="entry name" value="Peptidase_M20_dimer"/>
</dbReference>
<dbReference type="SUPFAM" id="SSF55031">
    <property type="entry name" value="Bacterial exopeptidase dimerisation domain"/>
    <property type="match status" value="1"/>
</dbReference>
<dbReference type="GO" id="GO:0004180">
    <property type="term" value="F:carboxypeptidase activity"/>
    <property type="evidence" value="ECO:0007669"/>
    <property type="project" value="TreeGrafter"/>
</dbReference>
<protein>
    <submittedName>
        <fullName evidence="8">M20/M25/M40 family metallo-hydrolase</fullName>
    </submittedName>
</protein>
<dbReference type="Pfam" id="PF07687">
    <property type="entry name" value="M20_dimer"/>
    <property type="match status" value="1"/>
</dbReference>
<dbReference type="SUPFAM" id="SSF53187">
    <property type="entry name" value="Zn-dependent exopeptidases"/>
    <property type="match status" value="1"/>
</dbReference>
<evidence type="ECO:0000313" key="8">
    <source>
        <dbReference type="EMBL" id="QDQ73077.1"/>
    </source>
</evidence>
<keyword evidence="4 8" id="KW-0378">Hydrolase</keyword>
<dbReference type="AlphaFoldDB" id="A0A516V3I4"/>
<evidence type="ECO:0000256" key="3">
    <source>
        <dbReference type="ARBA" id="ARBA00022723"/>
    </source>
</evidence>
<dbReference type="Pfam" id="PF01546">
    <property type="entry name" value="Peptidase_M20"/>
    <property type="match status" value="1"/>
</dbReference>
<evidence type="ECO:0000256" key="4">
    <source>
        <dbReference type="ARBA" id="ARBA00022801"/>
    </source>
</evidence>
<feature type="chain" id="PRO_5021713634" evidence="6">
    <location>
        <begin position="21"/>
        <end position="479"/>
    </location>
</feature>
<reference evidence="8 9" key="1">
    <citation type="submission" date="2019-07" db="EMBL/GenBank/DDBJ databases">
        <title>Lysobacter weifangensis sp. nov., isolated from bensulfuron-methyl contaminated farmland soil.</title>
        <authorList>
            <person name="Zhao H."/>
        </authorList>
    </citation>
    <scope>NUCLEOTIDE SEQUENCE [LARGE SCALE GENOMIC DNA]</scope>
    <source>
        <strain evidence="8 9">CC-Bw-6</strain>
    </source>
</reference>
<dbReference type="InterPro" id="IPR036264">
    <property type="entry name" value="Bact_exopeptidase_dim_dom"/>
</dbReference>
<dbReference type="Gene3D" id="3.40.630.10">
    <property type="entry name" value="Zn peptidases"/>
    <property type="match status" value="1"/>
</dbReference>
<feature type="domain" description="Peptidase M20 dimerisation" evidence="7">
    <location>
        <begin position="234"/>
        <end position="376"/>
    </location>
</feature>
<dbReference type="OrthoDB" id="3665926at2"/>
<dbReference type="GO" id="GO:0046872">
    <property type="term" value="F:metal ion binding"/>
    <property type="evidence" value="ECO:0007669"/>
    <property type="project" value="UniProtKB-KW"/>
</dbReference>
<evidence type="ECO:0000256" key="1">
    <source>
        <dbReference type="ARBA" id="ARBA00006247"/>
    </source>
</evidence>
<keyword evidence="5" id="KW-0862">Zinc</keyword>
<gene>
    <name evidence="8" type="ORF">FNZ56_03915</name>
</gene>
<dbReference type="PANTHER" id="PTHR45962">
    <property type="entry name" value="N-FATTY-ACYL-AMINO ACID SYNTHASE/HYDROLASE PM20D1"/>
    <property type="match status" value="1"/>
</dbReference>
<dbReference type="InterPro" id="IPR047177">
    <property type="entry name" value="Pept_M20A"/>
</dbReference>
<dbReference type="GO" id="GO:0051603">
    <property type="term" value="P:proteolysis involved in protein catabolic process"/>
    <property type="evidence" value="ECO:0007669"/>
    <property type="project" value="TreeGrafter"/>
</dbReference>
<sequence>MKFALLAAAAAMFVAGSVQAQVPTGKMGELRPDQKQFFDLYKQLVETDTSITSVDDPANGGCTQAAAQIAERLKAAGFGDDQITLFSVPEHPKEGGIVAVYPGTSATLKPMLLLAHIDVVAAKRADWVRDPYKLVEENGYYYARGIADDKFMAATWADMLIRFQQSGYKPARTVKMALTCGEETDTAFNGAQYLANHKRDLIDAAFALNEGGGGDTDGKGHIIDQSIQVGEKIYQDYKFVSTNPGGHSSIPVRDNAIYAMSEALLKVRDHEFPQEFSDTTRVFFDRAGAARKDALGNAMIALAKDPNDAKAAALVNTDRAYHSMLRTTCVATMIEGGHALNALPQRVEANVNCRIFPGHTPAEIQQQLAEVIGNPAIAIDQARKDKPLAKMPALDPAIIGPIEKLSEKYWPGVPVIPSMSTGATDGLYLSAVGIPTYGVPGSWGDPDGNGVHGLNERLEVRAVYVGRDYLTDLVKALAE</sequence>
<evidence type="ECO:0000256" key="6">
    <source>
        <dbReference type="SAM" id="SignalP"/>
    </source>
</evidence>
<dbReference type="EMBL" id="CP041742">
    <property type="protein sequence ID" value="QDQ73077.1"/>
    <property type="molecule type" value="Genomic_DNA"/>
</dbReference>
<keyword evidence="2" id="KW-0645">Protease</keyword>
<dbReference type="RefSeq" id="WP_143878590.1">
    <property type="nucleotide sequence ID" value="NZ_BAABLZ010000002.1"/>
</dbReference>
<dbReference type="InterPro" id="IPR002933">
    <property type="entry name" value="Peptidase_M20"/>
</dbReference>
<evidence type="ECO:0000259" key="7">
    <source>
        <dbReference type="Pfam" id="PF07687"/>
    </source>
</evidence>
<keyword evidence="6" id="KW-0732">Signal</keyword>
<evidence type="ECO:0000256" key="2">
    <source>
        <dbReference type="ARBA" id="ARBA00022670"/>
    </source>
</evidence>
<name>A0A516V3I4_9GAMM</name>
<dbReference type="Gene3D" id="1.10.150.900">
    <property type="match status" value="1"/>
</dbReference>